<dbReference type="EMBL" id="KC189947">
    <property type="protein sequence ID" value="AGC78854.1"/>
    <property type="molecule type" value="Genomic_DNA"/>
</dbReference>
<organism evidence="1">
    <name type="scientific">Vicia faba</name>
    <name type="common">Broad bean</name>
    <name type="synonym">Faba vulgaris</name>
    <dbReference type="NCBI Taxonomy" id="3906"/>
    <lineage>
        <taxon>Eukaryota</taxon>
        <taxon>Viridiplantae</taxon>
        <taxon>Streptophyta</taxon>
        <taxon>Embryophyta</taxon>
        <taxon>Tracheophyta</taxon>
        <taxon>Spermatophyta</taxon>
        <taxon>Magnoliopsida</taxon>
        <taxon>eudicotyledons</taxon>
        <taxon>Gunneridae</taxon>
        <taxon>Pentapetalae</taxon>
        <taxon>rosids</taxon>
        <taxon>fabids</taxon>
        <taxon>Fabales</taxon>
        <taxon>Fabaceae</taxon>
        <taxon>Papilionoideae</taxon>
        <taxon>50 kb inversion clade</taxon>
        <taxon>NPAAA clade</taxon>
        <taxon>Hologalegina</taxon>
        <taxon>IRL clade</taxon>
        <taxon>Fabeae</taxon>
        <taxon>Vicia</taxon>
    </lineage>
</organism>
<proteinExistence type="predicted"/>
<keyword evidence="1" id="KW-0496">Mitochondrion</keyword>
<protein>
    <submittedName>
        <fullName evidence="1">Uncharacterized protein</fullName>
    </submittedName>
</protein>
<accession>R4IUS0</accession>
<dbReference type="AlphaFoldDB" id="R4IUS0"/>
<name>R4IUS0_VICFA</name>
<geneLocation type="mitochondrion" evidence="1"/>
<reference evidence="1" key="1">
    <citation type="journal article" date="2013" name="Front. Plant Sci.">
        <title>Mitochondrial Genome Sequence of the Legume Vicia faba.</title>
        <authorList>
            <person name="Negruk V."/>
        </authorList>
    </citation>
    <scope>NUCLEOTIDE SEQUENCE</scope>
</reference>
<evidence type="ECO:0000313" key="1">
    <source>
        <dbReference type="EMBL" id="AGC78834.1"/>
    </source>
</evidence>
<dbReference type="EMBL" id="KC189947">
    <property type="protein sequence ID" value="AGC78834.1"/>
    <property type="molecule type" value="Genomic_DNA"/>
</dbReference>
<sequence length="167" mass="18791">MHAFMEGLFPSSLTRIYLGIPTSVPPNSVKSLEHVLFFQDPCQERSQSLLISFMLNYSKRESIHVLHHFLGRYRPGSVLSLLIKSRCVIGLSFVVGLSNLNSQVKGARIHVKKSKRERALVSFLSLFSVSSGRFLLSKCGFVKGKLSELLIFDFLPSTTILIIDLDY</sequence>